<dbReference type="InterPro" id="IPR010290">
    <property type="entry name" value="TM_effector"/>
</dbReference>
<protein>
    <submittedName>
        <fullName evidence="9">Arabinose efflux permease, MFS family</fullName>
    </submittedName>
</protein>
<reference evidence="9" key="1">
    <citation type="submission" date="2022-06" db="EMBL/GenBank/DDBJ databases">
        <title>Genomic Encyclopedia of Archaeal and Bacterial Type Strains, Phase II (KMG-II): from individual species to whole genera.</title>
        <authorList>
            <person name="Goeker M."/>
        </authorList>
    </citation>
    <scope>NUCLEOTIDE SEQUENCE</scope>
    <source>
        <strain evidence="9">DSM 26652</strain>
    </source>
</reference>
<dbReference type="PROSITE" id="PS50850">
    <property type="entry name" value="MFS"/>
    <property type="match status" value="1"/>
</dbReference>
<feature type="transmembrane region" description="Helical" evidence="7">
    <location>
        <begin position="302"/>
        <end position="328"/>
    </location>
</feature>
<evidence type="ECO:0000313" key="9">
    <source>
        <dbReference type="EMBL" id="MCP2264611.1"/>
    </source>
</evidence>
<keyword evidence="6 7" id="KW-0472">Membrane</keyword>
<feature type="transmembrane region" description="Helical" evidence="7">
    <location>
        <begin position="166"/>
        <end position="191"/>
    </location>
</feature>
<keyword evidence="5 7" id="KW-1133">Transmembrane helix</keyword>
<keyword evidence="3" id="KW-1003">Cell membrane</keyword>
<dbReference type="EMBL" id="JAMTCS010000005">
    <property type="protein sequence ID" value="MCP2264611.1"/>
    <property type="molecule type" value="Genomic_DNA"/>
</dbReference>
<dbReference type="SUPFAM" id="SSF103473">
    <property type="entry name" value="MFS general substrate transporter"/>
    <property type="match status" value="1"/>
</dbReference>
<evidence type="ECO:0000256" key="3">
    <source>
        <dbReference type="ARBA" id="ARBA00022475"/>
    </source>
</evidence>
<comment type="subcellular location">
    <subcellularLocation>
        <location evidence="1">Cell membrane</location>
        <topology evidence="1">Multi-pass membrane protein</topology>
    </subcellularLocation>
</comment>
<sequence>MSALVETVFPRRLGRPFRWLVSASWTSNIGDGIALAAGPLLVASQTDSAFLVALAAMLERLPWLVFGLWAGVLADRLDRRLVVVVANAVRALVIALLCVFVATGTVSIGLVLAAMFLWGTAEVFADTTQQTLLPMLVDPKDLGTGNQRLQAGFLTANQFVGPPVGAFLFAAGMVWPFVVQVVSVALAVVLVSRVRLPEVAPRRERTHVRQDIAEGLRWIWHHAPVRTLALVILTFNITWAAPGAVLVKYALDHLHMTEVQYGLLTTAGAVGGIVGTVAYGWLERHVPLATLMRVCLTLEVLYHAAFAVATTAWAAILIMGVFGVYAFVWGTLSTTVRQRAVPREFQGRVGSIYMICVFGGIALGQLLGGVIAEHWGLVAPWWFACAGAGITLALVWRSLGNIAHAGAAPRE</sequence>
<feature type="transmembrane region" description="Helical" evidence="7">
    <location>
        <begin position="228"/>
        <end position="251"/>
    </location>
</feature>
<evidence type="ECO:0000256" key="1">
    <source>
        <dbReference type="ARBA" id="ARBA00004651"/>
    </source>
</evidence>
<dbReference type="GO" id="GO:0005886">
    <property type="term" value="C:plasma membrane"/>
    <property type="evidence" value="ECO:0007669"/>
    <property type="project" value="UniProtKB-SubCell"/>
</dbReference>
<dbReference type="Gene3D" id="1.20.1250.20">
    <property type="entry name" value="MFS general substrate transporter like domains"/>
    <property type="match status" value="1"/>
</dbReference>
<dbReference type="GO" id="GO:0022857">
    <property type="term" value="F:transmembrane transporter activity"/>
    <property type="evidence" value="ECO:0007669"/>
    <property type="project" value="InterPro"/>
</dbReference>
<evidence type="ECO:0000313" key="10">
    <source>
        <dbReference type="Proteomes" id="UP001139493"/>
    </source>
</evidence>
<evidence type="ECO:0000259" key="8">
    <source>
        <dbReference type="PROSITE" id="PS50850"/>
    </source>
</evidence>
<proteinExistence type="predicted"/>
<keyword evidence="10" id="KW-1185">Reference proteome</keyword>
<feature type="transmembrane region" description="Helical" evidence="7">
    <location>
        <begin position="81"/>
        <end position="102"/>
    </location>
</feature>
<dbReference type="RefSeq" id="WP_253835187.1">
    <property type="nucleotide sequence ID" value="NZ_JAMTCS010000005.1"/>
</dbReference>
<dbReference type="PANTHER" id="PTHR23513:SF6">
    <property type="entry name" value="MAJOR FACILITATOR SUPERFAMILY ASSOCIATED DOMAIN-CONTAINING PROTEIN"/>
    <property type="match status" value="1"/>
</dbReference>
<evidence type="ECO:0000256" key="4">
    <source>
        <dbReference type="ARBA" id="ARBA00022692"/>
    </source>
</evidence>
<evidence type="ECO:0000256" key="7">
    <source>
        <dbReference type="SAM" id="Phobius"/>
    </source>
</evidence>
<feature type="transmembrane region" description="Helical" evidence="7">
    <location>
        <begin position="263"/>
        <end position="282"/>
    </location>
</feature>
<feature type="transmembrane region" description="Helical" evidence="7">
    <location>
        <begin position="378"/>
        <end position="396"/>
    </location>
</feature>
<feature type="transmembrane region" description="Helical" evidence="7">
    <location>
        <begin position="349"/>
        <end position="372"/>
    </location>
</feature>
<feature type="transmembrane region" description="Helical" evidence="7">
    <location>
        <begin position="20"/>
        <end position="42"/>
    </location>
</feature>
<feature type="domain" description="Major facilitator superfamily (MFS) profile" evidence="8">
    <location>
        <begin position="222"/>
        <end position="411"/>
    </location>
</feature>
<evidence type="ECO:0000256" key="5">
    <source>
        <dbReference type="ARBA" id="ARBA00022989"/>
    </source>
</evidence>
<dbReference type="Proteomes" id="UP001139493">
    <property type="component" value="Unassembled WGS sequence"/>
</dbReference>
<dbReference type="InterPro" id="IPR036259">
    <property type="entry name" value="MFS_trans_sf"/>
</dbReference>
<dbReference type="AlphaFoldDB" id="A0A9X2G8J3"/>
<dbReference type="InterPro" id="IPR020846">
    <property type="entry name" value="MFS_dom"/>
</dbReference>
<accession>A0A9X2G8J3</accession>
<keyword evidence="2" id="KW-0813">Transport</keyword>
<comment type="caution">
    <text evidence="9">The sequence shown here is derived from an EMBL/GenBank/DDBJ whole genome shotgun (WGS) entry which is preliminary data.</text>
</comment>
<feature type="transmembrane region" description="Helical" evidence="7">
    <location>
        <begin position="108"/>
        <end position="125"/>
    </location>
</feature>
<dbReference type="PANTHER" id="PTHR23513">
    <property type="entry name" value="INTEGRAL MEMBRANE EFFLUX PROTEIN-RELATED"/>
    <property type="match status" value="1"/>
</dbReference>
<evidence type="ECO:0000256" key="2">
    <source>
        <dbReference type="ARBA" id="ARBA00022448"/>
    </source>
</evidence>
<gene>
    <name evidence="9" type="ORF">APR03_001949</name>
</gene>
<evidence type="ECO:0000256" key="6">
    <source>
        <dbReference type="ARBA" id="ARBA00023136"/>
    </source>
</evidence>
<keyword evidence="4 7" id="KW-0812">Transmembrane</keyword>
<dbReference type="Pfam" id="PF05977">
    <property type="entry name" value="MFS_3"/>
    <property type="match status" value="1"/>
</dbReference>
<organism evidence="9 10">
    <name type="scientific">Promicromonospora thailandica</name>
    <dbReference type="NCBI Taxonomy" id="765201"/>
    <lineage>
        <taxon>Bacteria</taxon>
        <taxon>Bacillati</taxon>
        <taxon>Actinomycetota</taxon>
        <taxon>Actinomycetes</taxon>
        <taxon>Micrococcales</taxon>
        <taxon>Promicromonosporaceae</taxon>
        <taxon>Promicromonospora</taxon>
    </lineage>
</organism>
<name>A0A9X2G8J3_9MICO</name>
<feature type="transmembrane region" description="Helical" evidence="7">
    <location>
        <begin position="48"/>
        <end position="69"/>
    </location>
</feature>
<dbReference type="CDD" id="cd06173">
    <property type="entry name" value="MFS_MefA_like"/>
    <property type="match status" value="1"/>
</dbReference>